<evidence type="ECO:0000256" key="2">
    <source>
        <dbReference type="ARBA" id="ARBA00005583"/>
    </source>
</evidence>
<protein>
    <recommendedName>
        <fullName evidence="12 13">Phospho-N-acetylmuramoyl-pentapeptide-transferase</fullName>
        <ecNumber evidence="12 13">2.7.8.13</ecNumber>
    </recommendedName>
    <alternativeName>
        <fullName evidence="12">UDP-MurNAc-pentapeptide phosphotransferase</fullName>
    </alternativeName>
</protein>
<comment type="pathway">
    <text evidence="12">Cell wall biogenesis; peptidoglycan biosynthesis.</text>
</comment>
<evidence type="ECO:0000256" key="14">
    <source>
        <dbReference type="PIRSR" id="PIRSR600715-1"/>
    </source>
</evidence>
<feature type="transmembrane region" description="Helical" evidence="12">
    <location>
        <begin position="244"/>
        <end position="261"/>
    </location>
</feature>
<feature type="binding site" evidence="14">
    <location>
        <position position="197"/>
    </location>
    <ligand>
        <name>Mg(2+)</name>
        <dbReference type="ChEBI" id="CHEBI:18420"/>
    </ligand>
</feature>
<feature type="transmembrane region" description="Helical" evidence="12">
    <location>
        <begin position="344"/>
        <end position="363"/>
    </location>
</feature>
<dbReference type="GO" id="GO:0008360">
    <property type="term" value="P:regulation of cell shape"/>
    <property type="evidence" value="ECO:0007669"/>
    <property type="project" value="UniProtKB-KW"/>
</dbReference>
<evidence type="ECO:0000256" key="3">
    <source>
        <dbReference type="ARBA" id="ARBA00022618"/>
    </source>
</evidence>
<evidence type="ECO:0000256" key="5">
    <source>
        <dbReference type="ARBA" id="ARBA00022692"/>
    </source>
</evidence>
<keyword evidence="4 12" id="KW-0808">Transferase</keyword>
<dbReference type="GO" id="GO:0051992">
    <property type="term" value="F:UDP-N-acetylmuramoyl-L-alanyl-D-glutamyl-meso-2,6-diaminopimelyl-D-alanyl-D-alanine:undecaprenyl-phosphate transferase activity"/>
    <property type="evidence" value="ECO:0007669"/>
    <property type="project" value="RHEA"/>
</dbReference>
<dbReference type="EMBL" id="QZKI01000015">
    <property type="protein sequence ID" value="RJP74439.1"/>
    <property type="molecule type" value="Genomic_DNA"/>
</dbReference>
<accession>A0A419F7N9</accession>
<evidence type="ECO:0000256" key="7">
    <source>
        <dbReference type="ARBA" id="ARBA00022984"/>
    </source>
</evidence>
<feature type="transmembrane region" description="Helical" evidence="12">
    <location>
        <begin position="101"/>
        <end position="122"/>
    </location>
</feature>
<comment type="caution">
    <text evidence="15">The sequence shown here is derived from an EMBL/GenBank/DDBJ whole genome shotgun (WGS) entry which is preliminary data.</text>
</comment>
<evidence type="ECO:0000256" key="10">
    <source>
        <dbReference type="ARBA" id="ARBA00023306"/>
    </source>
</evidence>
<comment type="catalytic activity">
    <reaction evidence="12">
        <text>UDP-N-acetyl-alpha-D-muramoyl-L-alanyl-gamma-D-glutamyl-meso-2,6-diaminopimeloyl-D-alanyl-D-alanine + di-trans,octa-cis-undecaprenyl phosphate = di-trans,octa-cis-undecaprenyl diphospho-N-acetyl-alpha-D-muramoyl-L-alanyl-D-glutamyl-meso-2,6-diaminopimeloyl-D-alanyl-D-alanine + UMP</text>
        <dbReference type="Rhea" id="RHEA:28386"/>
        <dbReference type="ChEBI" id="CHEBI:57865"/>
        <dbReference type="ChEBI" id="CHEBI:60392"/>
        <dbReference type="ChEBI" id="CHEBI:61386"/>
        <dbReference type="ChEBI" id="CHEBI:61387"/>
        <dbReference type="EC" id="2.7.8.13"/>
    </reaction>
</comment>
<dbReference type="InterPro" id="IPR003524">
    <property type="entry name" value="PNAcMuramoyl-5peptid_Trfase"/>
</dbReference>
<feature type="transmembrane region" description="Helical" evidence="12">
    <location>
        <begin position="77"/>
        <end position="95"/>
    </location>
</feature>
<gene>
    <name evidence="12" type="primary">mraY</name>
    <name evidence="15" type="ORF">C4532_02530</name>
</gene>
<keyword evidence="12" id="KW-1003">Cell membrane</keyword>
<dbReference type="GO" id="GO:0071555">
    <property type="term" value="P:cell wall organization"/>
    <property type="evidence" value="ECO:0007669"/>
    <property type="project" value="UniProtKB-KW"/>
</dbReference>
<dbReference type="GO" id="GO:0005886">
    <property type="term" value="C:plasma membrane"/>
    <property type="evidence" value="ECO:0007669"/>
    <property type="project" value="UniProtKB-SubCell"/>
</dbReference>
<dbReference type="InterPro" id="IPR000715">
    <property type="entry name" value="Glycosyl_transferase_4"/>
</dbReference>
<dbReference type="InterPro" id="IPR018480">
    <property type="entry name" value="PNAcMuramoyl-5peptid_Trfase_CS"/>
</dbReference>
<organism evidence="15 16">
    <name type="scientific">Candidatus Abyssobacteria bacterium SURF_17</name>
    <dbReference type="NCBI Taxonomy" id="2093361"/>
    <lineage>
        <taxon>Bacteria</taxon>
        <taxon>Pseudomonadati</taxon>
        <taxon>Candidatus Hydrogenedentota</taxon>
        <taxon>Candidatus Abyssobacteria</taxon>
    </lineage>
</organism>
<keyword evidence="10 12" id="KW-0131">Cell cycle</keyword>
<keyword evidence="12 14" id="KW-0479">Metal-binding</keyword>
<evidence type="ECO:0000256" key="4">
    <source>
        <dbReference type="ARBA" id="ARBA00022679"/>
    </source>
</evidence>
<comment type="function">
    <text evidence="12">Catalyzes the initial step of the lipid cycle reactions in the biosynthesis of the cell wall peptidoglycan: transfers peptidoglycan precursor phospho-MurNAc-pentapeptide from UDP-MurNAc-pentapeptide onto the lipid carrier undecaprenyl phosphate, yielding undecaprenyl-pyrophosphoryl-MurNAc-pentapeptide, known as lipid I.</text>
</comment>
<dbReference type="PANTHER" id="PTHR22926">
    <property type="entry name" value="PHOSPHO-N-ACETYLMURAMOYL-PENTAPEPTIDE-TRANSFERASE"/>
    <property type="match status" value="1"/>
</dbReference>
<keyword evidence="3 12" id="KW-0132">Cell division</keyword>
<dbReference type="AlphaFoldDB" id="A0A419F7N9"/>
<keyword evidence="7 12" id="KW-0573">Peptidoglycan synthesis</keyword>
<feature type="binding site" evidence="14">
    <location>
        <position position="272"/>
    </location>
    <ligand>
        <name>Mg(2+)</name>
        <dbReference type="ChEBI" id="CHEBI:18420"/>
    </ligand>
</feature>
<keyword evidence="8 12" id="KW-1133">Transmembrane helix</keyword>
<comment type="similarity">
    <text evidence="2 12">Belongs to the glycosyltransferase 4 family. MraY subfamily.</text>
</comment>
<evidence type="ECO:0000256" key="1">
    <source>
        <dbReference type="ARBA" id="ARBA00004141"/>
    </source>
</evidence>
<dbReference type="GO" id="GO:0051301">
    <property type="term" value="P:cell division"/>
    <property type="evidence" value="ECO:0007669"/>
    <property type="project" value="UniProtKB-KW"/>
</dbReference>
<dbReference type="NCBIfam" id="TIGR00445">
    <property type="entry name" value="mraY"/>
    <property type="match status" value="1"/>
</dbReference>
<comment type="subcellular location">
    <subcellularLocation>
        <location evidence="12">Cell membrane</location>
        <topology evidence="12">Multi-pass membrane protein</topology>
    </subcellularLocation>
    <subcellularLocation>
        <location evidence="1">Membrane</location>
        <topology evidence="1">Multi-pass membrane protein</topology>
    </subcellularLocation>
</comment>
<evidence type="ECO:0000313" key="16">
    <source>
        <dbReference type="Proteomes" id="UP000285961"/>
    </source>
</evidence>
<evidence type="ECO:0000256" key="12">
    <source>
        <dbReference type="HAMAP-Rule" id="MF_00038"/>
    </source>
</evidence>
<keyword evidence="5 12" id="KW-0812">Transmembrane</keyword>
<evidence type="ECO:0000313" key="15">
    <source>
        <dbReference type="EMBL" id="RJP74439.1"/>
    </source>
</evidence>
<feature type="transmembrane region" description="Helical" evidence="12">
    <location>
        <begin position="268"/>
        <end position="289"/>
    </location>
</feature>
<comment type="cofactor">
    <cofactor evidence="12 14">
        <name>Mg(2+)</name>
        <dbReference type="ChEBI" id="CHEBI:18420"/>
    </cofactor>
</comment>
<dbReference type="GO" id="GO:0008963">
    <property type="term" value="F:phospho-N-acetylmuramoyl-pentapeptide-transferase activity"/>
    <property type="evidence" value="ECO:0007669"/>
    <property type="project" value="UniProtKB-UniRule"/>
</dbReference>
<dbReference type="GO" id="GO:0009252">
    <property type="term" value="P:peptidoglycan biosynthetic process"/>
    <property type="evidence" value="ECO:0007669"/>
    <property type="project" value="UniProtKB-UniRule"/>
</dbReference>
<dbReference type="Pfam" id="PF10555">
    <property type="entry name" value="MraY_sig1"/>
    <property type="match status" value="1"/>
</dbReference>
<dbReference type="GO" id="GO:0046872">
    <property type="term" value="F:metal ion binding"/>
    <property type="evidence" value="ECO:0007669"/>
    <property type="project" value="UniProtKB-KW"/>
</dbReference>
<keyword evidence="6 12" id="KW-0133">Cell shape</keyword>
<dbReference type="UniPathway" id="UPA00219"/>
<keyword evidence="11 12" id="KW-0961">Cell wall biogenesis/degradation</keyword>
<dbReference type="HAMAP" id="MF_00038">
    <property type="entry name" value="MraY"/>
    <property type="match status" value="1"/>
</dbReference>
<evidence type="ECO:0000256" key="13">
    <source>
        <dbReference type="NCBIfam" id="TIGR00445"/>
    </source>
</evidence>
<proteinExistence type="inferred from homology"/>
<dbReference type="CDD" id="cd06852">
    <property type="entry name" value="GT_MraY"/>
    <property type="match status" value="1"/>
</dbReference>
<feature type="transmembrane region" description="Helical" evidence="12">
    <location>
        <begin position="295"/>
        <end position="316"/>
    </location>
</feature>
<keyword evidence="9 12" id="KW-0472">Membrane</keyword>
<evidence type="ECO:0000256" key="6">
    <source>
        <dbReference type="ARBA" id="ARBA00022960"/>
    </source>
</evidence>
<dbReference type="PANTHER" id="PTHR22926:SF5">
    <property type="entry name" value="PHOSPHO-N-ACETYLMURAMOYL-PENTAPEPTIDE-TRANSFERASE HOMOLOG"/>
    <property type="match status" value="1"/>
</dbReference>
<reference evidence="15 16" key="1">
    <citation type="journal article" date="2017" name="ISME J.">
        <title>Energy and carbon metabolisms in a deep terrestrial subsurface fluid microbial community.</title>
        <authorList>
            <person name="Momper L."/>
            <person name="Jungbluth S.P."/>
            <person name="Lee M.D."/>
            <person name="Amend J.P."/>
        </authorList>
    </citation>
    <scope>NUCLEOTIDE SEQUENCE [LARGE SCALE GENOMIC DNA]</scope>
    <source>
        <strain evidence="15">SURF_17</strain>
    </source>
</reference>
<keyword evidence="12 14" id="KW-0460">Magnesium</keyword>
<feature type="transmembrane region" description="Helical" evidence="12">
    <location>
        <begin position="204"/>
        <end position="224"/>
    </location>
</feature>
<evidence type="ECO:0000256" key="9">
    <source>
        <dbReference type="ARBA" id="ARBA00023136"/>
    </source>
</evidence>
<feature type="transmembrane region" description="Helical" evidence="12">
    <location>
        <begin position="134"/>
        <end position="154"/>
    </location>
</feature>
<evidence type="ECO:0000256" key="8">
    <source>
        <dbReference type="ARBA" id="ARBA00022989"/>
    </source>
</evidence>
<feature type="transmembrane region" description="Helical" evidence="12">
    <location>
        <begin position="25"/>
        <end position="45"/>
    </location>
</feature>
<name>A0A419F7N9_9BACT</name>
<evidence type="ECO:0000256" key="11">
    <source>
        <dbReference type="ARBA" id="ARBA00023316"/>
    </source>
</evidence>
<sequence>MLHLLLTKLIPVVSAFNIFTYITFRSALAAMTSLALSVLLGPWVIRKLKELKIGQQIRKEYVDDLHKIHQYKAGTPTMGGLLIIIAVVIATALWANLQNRLVVITLLCMCWLGFVGFLDDYIKMRKKRSLGLTARFKLLSQIALGLALGVYLYYYPVNEQYGTKLEILFFKDTYLSLGLLYIPFVILVIVGASNAVNLTDGLDGLAIGSVIMASLAYTGMAYLVGRSDFARYLFVTHVVGAGELTIFMAALAGAGLGFLWYNAYPAEVFMGDTGSLALGGVLGTVAVLIKQELLLVLVGGLFVLEAASVIIQVLSYRLRGGKRVFKMAPLHHHFELLGWSETKVTVRFWIIAAMFALLSLSTLKVR</sequence>
<dbReference type="PROSITE" id="PS01347">
    <property type="entry name" value="MRAY_1"/>
    <property type="match status" value="1"/>
</dbReference>
<dbReference type="EC" id="2.7.8.13" evidence="12 13"/>
<dbReference type="PROSITE" id="PS01348">
    <property type="entry name" value="MRAY_2"/>
    <property type="match status" value="1"/>
</dbReference>
<dbReference type="Proteomes" id="UP000285961">
    <property type="component" value="Unassembled WGS sequence"/>
</dbReference>
<feature type="transmembrane region" description="Helical" evidence="12">
    <location>
        <begin position="174"/>
        <end position="192"/>
    </location>
</feature>
<dbReference type="Pfam" id="PF00953">
    <property type="entry name" value="Glycos_transf_4"/>
    <property type="match status" value="1"/>
</dbReference>